<dbReference type="RefSeq" id="WP_184090581.1">
    <property type="nucleotide sequence ID" value="NZ_JACHIJ010000012.1"/>
</dbReference>
<dbReference type="GO" id="GO:0004795">
    <property type="term" value="F:threonine synthase activity"/>
    <property type="evidence" value="ECO:0007669"/>
    <property type="project" value="UniProtKB-EC"/>
</dbReference>
<feature type="domain" description="Tryptophan synthase beta chain-like PALP" evidence="4">
    <location>
        <begin position="74"/>
        <end position="379"/>
    </location>
</feature>
<keyword evidence="3 5" id="KW-0456">Lyase</keyword>
<protein>
    <submittedName>
        <fullName evidence="5">Threonine synthase</fullName>
        <ecNumber evidence="5">4.2.3.1</ecNumber>
    </submittedName>
</protein>
<proteinExistence type="predicted"/>
<keyword evidence="2" id="KW-0663">Pyridoxal phosphate</keyword>
<evidence type="ECO:0000313" key="5">
    <source>
        <dbReference type="EMBL" id="MBB5055189.1"/>
    </source>
</evidence>
<dbReference type="GO" id="GO:0006567">
    <property type="term" value="P:L-threonine catabolic process"/>
    <property type="evidence" value="ECO:0007669"/>
    <property type="project" value="TreeGrafter"/>
</dbReference>
<sequence length="420" mass="44920">MAAVLGLQCIRCDARYPADHYAHDCSACRPVARSNLTVVYDESLRRHRSKPTSGSGNGLWRYGDLLPVAEIDGVSLGEGGSRLHRLSHSAERVGIRNLFAKDETRNPTWSFKDRLACMAVSAAKKAGAKVIVSSSSGNAGAAAAAYAAKAGMPCVVFTFKGTAGPMLTQMRGYGAKVVAVEEKPDRWRFMEHTVREFGWFPTSPFFGPVVGSNPFGIEGYKTLAYEVVEQLGWQVPDWCILPVCYGDALLGMWRGFEDMMAFGWTDKMPRMVAAEVYGSVGEALSNGTDTPPDMPKAFDTVAVSIGATQGTYQALDIVRRSKGVAVKVGNDDMMRWQQILASSEGLYVEPASAAGLVAVEQLASTGRLAAADTVVSLLTASGLKDPAATAKLQGELLTVPSDFDKAAGILRASGIFPSDR</sequence>
<dbReference type="InterPro" id="IPR050147">
    <property type="entry name" value="Ser/Thr_Dehydratase"/>
</dbReference>
<accession>A0A840N441</accession>
<dbReference type="EMBL" id="JACHIJ010000012">
    <property type="protein sequence ID" value="MBB5055189.1"/>
    <property type="molecule type" value="Genomic_DNA"/>
</dbReference>
<dbReference type="Proteomes" id="UP000521227">
    <property type="component" value="Unassembled WGS sequence"/>
</dbReference>
<dbReference type="EC" id="4.2.3.1" evidence="5"/>
<name>A0A840N441_9BRAD</name>
<evidence type="ECO:0000256" key="2">
    <source>
        <dbReference type="ARBA" id="ARBA00022898"/>
    </source>
</evidence>
<dbReference type="Pfam" id="PF00291">
    <property type="entry name" value="PALP"/>
    <property type="match status" value="1"/>
</dbReference>
<dbReference type="GO" id="GO:0006565">
    <property type="term" value="P:L-serine catabolic process"/>
    <property type="evidence" value="ECO:0007669"/>
    <property type="project" value="TreeGrafter"/>
</dbReference>
<dbReference type="AlphaFoldDB" id="A0A840N441"/>
<evidence type="ECO:0000313" key="6">
    <source>
        <dbReference type="Proteomes" id="UP000521227"/>
    </source>
</evidence>
<evidence type="ECO:0000256" key="3">
    <source>
        <dbReference type="ARBA" id="ARBA00023239"/>
    </source>
</evidence>
<dbReference type="Gene3D" id="3.40.50.1100">
    <property type="match status" value="2"/>
</dbReference>
<comment type="caution">
    <text evidence="5">The sequence shown here is derived from an EMBL/GenBank/DDBJ whole genome shotgun (WGS) entry which is preliminary data.</text>
</comment>
<evidence type="ECO:0000259" key="4">
    <source>
        <dbReference type="Pfam" id="PF00291"/>
    </source>
</evidence>
<dbReference type="PANTHER" id="PTHR48078">
    <property type="entry name" value="THREONINE DEHYDRATASE, MITOCHONDRIAL-RELATED"/>
    <property type="match status" value="1"/>
</dbReference>
<gene>
    <name evidence="5" type="ORF">HNQ36_005200</name>
</gene>
<reference evidence="5 6" key="1">
    <citation type="submission" date="2020-08" db="EMBL/GenBank/DDBJ databases">
        <title>Genomic Encyclopedia of Type Strains, Phase IV (KMG-IV): sequencing the most valuable type-strain genomes for metagenomic binning, comparative biology and taxonomic classification.</title>
        <authorList>
            <person name="Goeker M."/>
        </authorList>
    </citation>
    <scope>NUCLEOTIDE SEQUENCE [LARGE SCALE GENOMIC DNA]</scope>
    <source>
        <strain evidence="5 6">DSM 17498</strain>
    </source>
</reference>
<dbReference type="GO" id="GO:0003941">
    <property type="term" value="F:L-serine ammonia-lyase activity"/>
    <property type="evidence" value="ECO:0007669"/>
    <property type="project" value="TreeGrafter"/>
</dbReference>
<comment type="cofactor">
    <cofactor evidence="1">
        <name>pyridoxal 5'-phosphate</name>
        <dbReference type="ChEBI" id="CHEBI:597326"/>
    </cofactor>
</comment>
<dbReference type="InterPro" id="IPR001926">
    <property type="entry name" value="TrpB-like_PALP"/>
</dbReference>
<dbReference type="GO" id="GO:0004794">
    <property type="term" value="F:threonine deaminase activity"/>
    <property type="evidence" value="ECO:0007669"/>
    <property type="project" value="TreeGrafter"/>
</dbReference>
<dbReference type="SUPFAM" id="SSF53686">
    <property type="entry name" value="Tryptophan synthase beta subunit-like PLP-dependent enzymes"/>
    <property type="match status" value="1"/>
</dbReference>
<dbReference type="PANTHER" id="PTHR48078:SF6">
    <property type="entry name" value="L-THREONINE DEHYDRATASE CATABOLIC TDCB"/>
    <property type="match status" value="1"/>
</dbReference>
<evidence type="ECO:0000256" key="1">
    <source>
        <dbReference type="ARBA" id="ARBA00001933"/>
    </source>
</evidence>
<organism evidence="5 6">
    <name type="scientific">Afipia massiliensis</name>
    <dbReference type="NCBI Taxonomy" id="211460"/>
    <lineage>
        <taxon>Bacteria</taxon>
        <taxon>Pseudomonadati</taxon>
        <taxon>Pseudomonadota</taxon>
        <taxon>Alphaproteobacteria</taxon>
        <taxon>Hyphomicrobiales</taxon>
        <taxon>Nitrobacteraceae</taxon>
        <taxon>Afipia</taxon>
    </lineage>
</organism>
<dbReference type="GO" id="GO:0009097">
    <property type="term" value="P:isoleucine biosynthetic process"/>
    <property type="evidence" value="ECO:0007669"/>
    <property type="project" value="TreeGrafter"/>
</dbReference>
<dbReference type="InterPro" id="IPR036052">
    <property type="entry name" value="TrpB-like_PALP_sf"/>
</dbReference>